<comment type="subcellular location">
    <subcellularLocation>
        <location evidence="1">Cytoplasm</location>
    </subcellularLocation>
</comment>
<keyword evidence="6" id="KW-0653">Protein transport</keyword>
<dbReference type="InterPro" id="IPR050053">
    <property type="entry name" value="ATPase_alpha/beta_chains"/>
</dbReference>
<dbReference type="GO" id="GO:0046933">
    <property type="term" value="F:proton-transporting ATP synthase activity, rotational mechanism"/>
    <property type="evidence" value="ECO:0007669"/>
    <property type="project" value="TreeGrafter"/>
</dbReference>
<evidence type="ECO:0000256" key="7">
    <source>
        <dbReference type="ARBA" id="ARBA00022967"/>
    </source>
</evidence>
<dbReference type="OrthoDB" id="9801639at2"/>
<dbReference type="Pfam" id="PF00006">
    <property type="entry name" value="ATP-synt_ab"/>
    <property type="match status" value="1"/>
</dbReference>
<name>A0A365U912_9RHOB</name>
<dbReference type="GO" id="GO:0030257">
    <property type="term" value="C:type III protein secretion system complex"/>
    <property type="evidence" value="ECO:0007669"/>
    <property type="project" value="InterPro"/>
</dbReference>
<keyword evidence="2" id="KW-0813">Transport</keyword>
<dbReference type="PANTHER" id="PTHR15184:SF9">
    <property type="entry name" value="SPI-1 TYPE 3 SECRETION SYSTEM ATPASE"/>
    <property type="match status" value="1"/>
</dbReference>
<evidence type="ECO:0000256" key="2">
    <source>
        <dbReference type="ARBA" id="ARBA00022448"/>
    </source>
</evidence>
<proteinExistence type="predicted"/>
<keyword evidence="5" id="KW-0067">ATP-binding</keyword>
<dbReference type="InterPro" id="IPR000194">
    <property type="entry name" value="ATPase_F1/V1/A1_a/bsu_nucl-bd"/>
</dbReference>
<dbReference type="Gene3D" id="3.40.50.12240">
    <property type="match status" value="1"/>
</dbReference>
<dbReference type="NCBIfam" id="TIGR01026">
    <property type="entry name" value="fliI_yscN"/>
    <property type="match status" value="1"/>
</dbReference>
<feature type="region of interest" description="Disordered" evidence="8">
    <location>
        <begin position="439"/>
        <end position="461"/>
    </location>
</feature>
<evidence type="ECO:0000313" key="11">
    <source>
        <dbReference type="Proteomes" id="UP000253370"/>
    </source>
</evidence>
<organism evidence="10 11">
    <name type="scientific">Rhodosalinus halophilus</name>
    <dbReference type="NCBI Taxonomy" id="2259333"/>
    <lineage>
        <taxon>Bacteria</taxon>
        <taxon>Pseudomonadati</taxon>
        <taxon>Pseudomonadota</taxon>
        <taxon>Alphaproteobacteria</taxon>
        <taxon>Rhodobacterales</taxon>
        <taxon>Paracoccaceae</taxon>
        <taxon>Rhodosalinus</taxon>
    </lineage>
</organism>
<evidence type="ECO:0000313" key="10">
    <source>
        <dbReference type="EMBL" id="RBI84621.1"/>
    </source>
</evidence>
<reference evidence="10 11" key="1">
    <citation type="submission" date="2018-07" db="EMBL/GenBank/DDBJ databases">
        <title>Rhodosalinus sp. strain E84T genomic sequence and assembly.</title>
        <authorList>
            <person name="Liu Z.-W."/>
            <person name="Lu D.-C."/>
        </authorList>
    </citation>
    <scope>NUCLEOTIDE SEQUENCE [LARGE SCALE GENOMIC DNA]</scope>
    <source>
        <strain evidence="10 11">E84</strain>
    </source>
</reference>
<feature type="domain" description="AAA+ ATPase" evidence="9">
    <location>
        <begin position="159"/>
        <end position="343"/>
    </location>
</feature>
<dbReference type="AlphaFoldDB" id="A0A365U912"/>
<dbReference type="InterPro" id="IPR027417">
    <property type="entry name" value="P-loop_NTPase"/>
</dbReference>
<evidence type="ECO:0000256" key="1">
    <source>
        <dbReference type="ARBA" id="ARBA00004496"/>
    </source>
</evidence>
<dbReference type="SMART" id="SM00382">
    <property type="entry name" value="AAA"/>
    <property type="match status" value="1"/>
</dbReference>
<evidence type="ECO:0000259" key="9">
    <source>
        <dbReference type="SMART" id="SM00382"/>
    </source>
</evidence>
<dbReference type="GO" id="GO:0005737">
    <property type="term" value="C:cytoplasm"/>
    <property type="evidence" value="ECO:0007669"/>
    <property type="project" value="UniProtKB-SubCell"/>
</dbReference>
<dbReference type="GO" id="GO:0030254">
    <property type="term" value="P:protein secretion by the type III secretion system"/>
    <property type="evidence" value="ECO:0007669"/>
    <property type="project" value="InterPro"/>
</dbReference>
<sequence length="461" mass="48718">MKDRRLEELGAALAGLGAVRALGRVAAVDGALLRVRGLGQSARIGDRLELRRRDGGRLAGEVLRLAESEAVMLPEGEAQGVSLGDPVALVRAPGIAPCDGWLGRVIDPFGRPLDGAPLLPGSQPRALRCDPPDPARRRGFGRRLETGLALFNTALPVVRGQRLGLFAGSGVGKSSLLAHFARAMEADVVVLALIGERGRELRDFVERGLGPEGMSRSVVVAATSDRSPLLRRRCAWTAMAVAEHFRDAGRHVLLLADSVTRFAEAHREVAAAAGELPALRGYPPSLGQSVMALAERAGPGAGEAGDITAIFSVLVAGSDMDEPVADVLRGVLDGHVVLDRAIAERGRFPAVDLTRSVSRSLPAAASAEENAAILRLRALVAAREGAETMIRAGLYAEGNDADVDQAMRVWPEIESFLAEPESQSVEQSFRRLQLILRRAEASGRAAPRTAAGPEAPRRLAG</sequence>
<keyword evidence="3" id="KW-0963">Cytoplasm</keyword>
<dbReference type="Proteomes" id="UP000253370">
    <property type="component" value="Unassembled WGS sequence"/>
</dbReference>
<evidence type="ECO:0000256" key="6">
    <source>
        <dbReference type="ARBA" id="ARBA00022927"/>
    </source>
</evidence>
<dbReference type="FunFam" id="3.40.50.12240:FF:000002">
    <property type="entry name" value="Flagellum-specific ATP synthase FliI"/>
    <property type="match status" value="1"/>
</dbReference>
<protein>
    <submittedName>
        <fullName evidence="10">Flagellum-specific ATP synthase FliI</fullName>
    </submittedName>
</protein>
<dbReference type="RefSeq" id="WP_113289660.1">
    <property type="nucleotide sequence ID" value="NZ_QNTQ01000010.1"/>
</dbReference>
<dbReference type="GO" id="GO:0016887">
    <property type="term" value="F:ATP hydrolysis activity"/>
    <property type="evidence" value="ECO:0007669"/>
    <property type="project" value="InterPro"/>
</dbReference>
<dbReference type="InterPro" id="IPR005714">
    <property type="entry name" value="ATPase_T3SS_FliI/YscN"/>
</dbReference>
<dbReference type="EMBL" id="QNTQ01000010">
    <property type="protein sequence ID" value="RBI84621.1"/>
    <property type="molecule type" value="Genomic_DNA"/>
</dbReference>
<evidence type="ECO:0000256" key="3">
    <source>
        <dbReference type="ARBA" id="ARBA00022490"/>
    </source>
</evidence>
<comment type="caution">
    <text evidence="10">The sequence shown here is derived from an EMBL/GenBank/DDBJ whole genome shotgun (WGS) entry which is preliminary data.</text>
</comment>
<evidence type="ECO:0000256" key="8">
    <source>
        <dbReference type="SAM" id="MobiDB-lite"/>
    </source>
</evidence>
<dbReference type="InterPro" id="IPR040627">
    <property type="entry name" value="T3SS_ATPase_C"/>
</dbReference>
<evidence type="ECO:0000256" key="5">
    <source>
        <dbReference type="ARBA" id="ARBA00022840"/>
    </source>
</evidence>
<keyword evidence="11" id="KW-1185">Reference proteome</keyword>
<dbReference type="SUPFAM" id="SSF52540">
    <property type="entry name" value="P-loop containing nucleoside triphosphate hydrolases"/>
    <property type="match status" value="1"/>
</dbReference>
<keyword evidence="7" id="KW-1278">Translocase</keyword>
<dbReference type="InterPro" id="IPR003593">
    <property type="entry name" value="AAA+_ATPase"/>
</dbReference>
<keyword evidence="4" id="KW-0547">Nucleotide-binding</keyword>
<dbReference type="GO" id="GO:0005524">
    <property type="term" value="F:ATP binding"/>
    <property type="evidence" value="ECO:0007669"/>
    <property type="project" value="UniProtKB-KW"/>
</dbReference>
<dbReference type="PANTHER" id="PTHR15184">
    <property type="entry name" value="ATP SYNTHASE"/>
    <property type="match status" value="1"/>
</dbReference>
<gene>
    <name evidence="10" type="primary">fliI</name>
    <name evidence="10" type="ORF">DRV85_11745</name>
</gene>
<accession>A0A365U912</accession>
<dbReference type="Pfam" id="PF18269">
    <property type="entry name" value="T3SS_ATPase_C"/>
    <property type="match status" value="1"/>
</dbReference>
<evidence type="ECO:0000256" key="4">
    <source>
        <dbReference type="ARBA" id="ARBA00022741"/>
    </source>
</evidence>